<evidence type="ECO:0000259" key="2">
    <source>
        <dbReference type="PROSITE" id="PS51233"/>
    </source>
</evidence>
<gene>
    <name evidence="3" type="ORF">CHS0354_038959</name>
</gene>
<dbReference type="Gene3D" id="2.10.25.10">
    <property type="entry name" value="Laminin"/>
    <property type="match status" value="1"/>
</dbReference>
<proteinExistence type="predicted"/>
<organism evidence="3 4">
    <name type="scientific">Potamilus streckersoni</name>
    <dbReference type="NCBI Taxonomy" id="2493646"/>
    <lineage>
        <taxon>Eukaryota</taxon>
        <taxon>Metazoa</taxon>
        <taxon>Spiralia</taxon>
        <taxon>Lophotrochozoa</taxon>
        <taxon>Mollusca</taxon>
        <taxon>Bivalvia</taxon>
        <taxon>Autobranchia</taxon>
        <taxon>Heteroconchia</taxon>
        <taxon>Palaeoheterodonta</taxon>
        <taxon>Unionida</taxon>
        <taxon>Unionoidea</taxon>
        <taxon>Unionidae</taxon>
        <taxon>Ambleminae</taxon>
        <taxon>Lampsilini</taxon>
        <taxon>Potamilus</taxon>
    </lineage>
</organism>
<dbReference type="FunFam" id="2.10.25.10:FF:000001">
    <property type="entry name" value="Tenascin C"/>
    <property type="match status" value="1"/>
</dbReference>
<protein>
    <recommendedName>
        <fullName evidence="2">VWFD domain-containing protein</fullName>
    </recommendedName>
</protein>
<dbReference type="AlphaFoldDB" id="A0AAE0S136"/>
<dbReference type="PROSITE" id="PS51233">
    <property type="entry name" value="VWFD"/>
    <property type="match status" value="1"/>
</dbReference>
<dbReference type="Pfam" id="PF00094">
    <property type="entry name" value="VWD"/>
    <property type="match status" value="1"/>
</dbReference>
<reference evidence="3" key="1">
    <citation type="journal article" date="2021" name="Genome Biol. Evol.">
        <title>A High-Quality Reference Genome for a Parasitic Bivalve with Doubly Uniparental Inheritance (Bivalvia: Unionida).</title>
        <authorList>
            <person name="Smith C.H."/>
        </authorList>
    </citation>
    <scope>NUCLEOTIDE SEQUENCE</scope>
    <source>
        <strain evidence="3">CHS0354</strain>
    </source>
</reference>
<evidence type="ECO:0000313" key="4">
    <source>
        <dbReference type="Proteomes" id="UP001195483"/>
    </source>
</evidence>
<dbReference type="Pfam" id="PF26129">
    <property type="entry name" value="Vwde"/>
    <property type="match status" value="1"/>
</dbReference>
<dbReference type="PROSITE" id="PS00022">
    <property type="entry name" value="EGF_1"/>
    <property type="match status" value="1"/>
</dbReference>
<evidence type="ECO:0000313" key="3">
    <source>
        <dbReference type="EMBL" id="KAK3583346.1"/>
    </source>
</evidence>
<sequence length="451" mass="50374">MSLMSFIVNEAASEIGVCLLLMLIRRSSKKKLYYDPIYFPSGAWVKAEIGGPYMNIYVQAPEDDFGKTEGLCGTFDRTTENDLTGKDGHVHPHAAFPDAFTESWRIPPGMSYFDQPYQPDPKWNNQLKYCNCDQAKHLVDCRIDNKANDPAKQTRCPNCQTVKQSTRRRRDVTGLPNEDSDNDEFYLFDYGYSFVRVISSFPTRSGRTESSARDLCQDALSRMTVIKQCQYYLGFDIDSFVEYCVEDIKNTDDLSYINGVKQSAVMACMQLALKNVSLYDSQTGQPPAFITTDLCPYDCNGNGNCVRGTCHCNSGFTGADCSIDATKPPTINEVIKGNTCDIRQRPCRTIYVAGNNILNFASTRCRLGEMEFRNGNFASTGKTLDVTMQFESSFHAGCNMPVKTSVGGKTVVGYKIALTNDGHQFSNEKEIFIYDSHCMNCAITGSCTVKI</sequence>
<keyword evidence="1" id="KW-0325">Glycoprotein</keyword>
<name>A0AAE0S136_9BIVA</name>
<keyword evidence="4" id="KW-1185">Reference proteome</keyword>
<dbReference type="Proteomes" id="UP001195483">
    <property type="component" value="Unassembled WGS sequence"/>
</dbReference>
<dbReference type="InterPro" id="IPR001846">
    <property type="entry name" value="VWF_type-D"/>
</dbReference>
<dbReference type="InterPro" id="IPR058727">
    <property type="entry name" value="Helical_Vwde"/>
</dbReference>
<dbReference type="InterPro" id="IPR000742">
    <property type="entry name" value="EGF"/>
</dbReference>
<dbReference type="Pfam" id="PF23106">
    <property type="entry name" value="EGF_Teneurin"/>
    <property type="match status" value="1"/>
</dbReference>
<dbReference type="PROSITE" id="PS01186">
    <property type="entry name" value="EGF_2"/>
    <property type="match status" value="1"/>
</dbReference>
<dbReference type="EMBL" id="JAEAOA010002269">
    <property type="protein sequence ID" value="KAK3583346.1"/>
    <property type="molecule type" value="Genomic_DNA"/>
</dbReference>
<evidence type="ECO:0000256" key="1">
    <source>
        <dbReference type="ARBA" id="ARBA00023180"/>
    </source>
</evidence>
<comment type="caution">
    <text evidence="3">The sequence shown here is derived from an EMBL/GenBank/DDBJ whole genome shotgun (WGS) entry which is preliminary data.</text>
</comment>
<reference evidence="3" key="3">
    <citation type="submission" date="2023-05" db="EMBL/GenBank/DDBJ databases">
        <authorList>
            <person name="Smith C.H."/>
        </authorList>
    </citation>
    <scope>NUCLEOTIDE SEQUENCE</scope>
    <source>
        <strain evidence="3">CHS0354</strain>
        <tissue evidence="3">Mantle</tissue>
    </source>
</reference>
<accession>A0AAE0S136</accession>
<reference evidence="3" key="2">
    <citation type="journal article" date="2021" name="Genome Biol. Evol.">
        <title>Developing a high-quality reference genome for a parasitic bivalve with doubly uniparental inheritance (Bivalvia: Unionida).</title>
        <authorList>
            <person name="Smith C.H."/>
        </authorList>
    </citation>
    <scope>NUCLEOTIDE SEQUENCE</scope>
    <source>
        <strain evidence="3">CHS0354</strain>
        <tissue evidence="3">Mantle</tissue>
    </source>
</reference>
<feature type="domain" description="VWFD" evidence="2">
    <location>
        <begin position="1"/>
        <end position="112"/>
    </location>
</feature>